<dbReference type="RefSeq" id="WP_048436840.1">
    <property type="nucleotide sequence ID" value="NZ_LWHQ01000089.1"/>
</dbReference>
<comment type="caution">
    <text evidence="2">The sequence shown here is derived from an EMBL/GenBank/DDBJ whole genome shotgun (WGS) entry which is preliminary data.</text>
</comment>
<dbReference type="GO" id="GO:0051536">
    <property type="term" value="F:iron-sulfur cluster binding"/>
    <property type="evidence" value="ECO:0007669"/>
    <property type="project" value="InterPro"/>
</dbReference>
<sequence length="96" mass="10162">MSGLFHRLATRPGAAIPFTIDGMSAEARAGDLLIAAILLHRHSLRRFEFGSGERAGYCLMGACQDCWVTLADGRRLRACTTPVEPGMAVITGGGDA</sequence>
<dbReference type="Pfam" id="PF13510">
    <property type="entry name" value="Fer2_4"/>
    <property type="match status" value="1"/>
</dbReference>
<dbReference type="Proteomes" id="UP000078316">
    <property type="component" value="Unassembled WGS sequence"/>
</dbReference>
<proteinExistence type="predicted"/>
<reference evidence="2 3" key="1">
    <citation type="submission" date="2016-04" db="EMBL/GenBank/DDBJ databases">
        <authorList>
            <person name="Evans L.H."/>
            <person name="Alamgir A."/>
            <person name="Owens N."/>
            <person name="Weber N.D."/>
            <person name="Virtaneva K."/>
            <person name="Barbian K."/>
            <person name="Babar A."/>
            <person name="Rosenke K."/>
        </authorList>
    </citation>
    <scope>NUCLEOTIDE SEQUENCE [LARGE SCALE GENOMIC DNA]</scope>
    <source>
        <strain evidence="2 3">PMB02</strain>
    </source>
</reference>
<dbReference type="SUPFAM" id="SSF54292">
    <property type="entry name" value="2Fe-2S ferredoxin-like"/>
    <property type="match status" value="1"/>
</dbReference>
<dbReference type="GO" id="GO:0016491">
    <property type="term" value="F:oxidoreductase activity"/>
    <property type="evidence" value="ECO:0007669"/>
    <property type="project" value="UniProtKB-KW"/>
</dbReference>
<gene>
    <name evidence="2" type="ORF">A5481_30320</name>
</gene>
<evidence type="ECO:0000313" key="2">
    <source>
        <dbReference type="EMBL" id="OAS14429.1"/>
    </source>
</evidence>
<dbReference type="EMBL" id="LWHQ01000089">
    <property type="protein sequence ID" value="OAS14429.1"/>
    <property type="molecule type" value="Genomic_DNA"/>
</dbReference>
<dbReference type="InterPro" id="IPR036010">
    <property type="entry name" value="2Fe-2S_ferredoxin-like_sf"/>
</dbReference>
<dbReference type="AlphaFoldDB" id="A0A179RXW7"/>
<dbReference type="InterPro" id="IPR042204">
    <property type="entry name" value="2Fe-2S-bd_N"/>
</dbReference>
<dbReference type="STRING" id="427683.A5481_30320"/>
<name>A0A179RXW7_9HYPH</name>
<organism evidence="2 3">
    <name type="scientific">Methylobacterium platani</name>
    <dbReference type="NCBI Taxonomy" id="427683"/>
    <lineage>
        <taxon>Bacteria</taxon>
        <taxon>Pseudomonadati</taxon>
        <taxon>Pseudomonadota</taxon>
        <taxon>Alphaproteobacteria</taxon>
        <taxon>Hyphomicrobiales</taxon>
        <taxon>Methylobacteriaceae</taxon>
        <taxon>Methylobacterium</taxon>
    </lineage>
</organism>
<evidence type="ECO:0000313" key="3">
    <source>
        <dbReference type="Proteomes" id="UP000078316"/>
    </source>
</evidence>
<accession>A0A179RXW7</accession>
<evidence type="ECO:0008006" key="4">
    <source>
        <dbReference type="Google" id="ProtNLM"/>
    </source>
</evidence>
<evidence type="ECO:0000256" key="1">
    <source>
        <dbReference type="ARBA" id="ARBA00023002"/>
    </source>
</evidence>
<dbReference type="Gene3D" id="3.10.20.440">
    <property type="entry name" value="2Fe-2S iron-sulphur cluster binding domain, sarcosine oxidase, alpha subunit, N-terminal domain"/>
    <property type="match status" value="1"/>
</dbReference>
<keyword evidence="1" id="KW-0560">Oxidoreductase</keyword>
<protein>
    <recommendedName>
        <fullName evidence="4">NAD(FAD)-dependent dehydrogenase</fullName>
    </recommendedName>
</protein>